<dbReference type="EMBL" id="FORH01000008">
    <property type="protein sequence ID" value="SFK03603.1"/>
    <property type="molecule type" value="Genomic_DNA"/>
</dbReference>
<evidence type="ECO:0000313" key="2">
    <source>
        <dbReference type="EMBL" id="SFK03603.1"/>
    </source>
</evidence>
<sequence length="250" mass="27821">MSFWRNWYEDRIHGRTPDWDLWLEIALIENELWDAGAEAVAEKIEQIQKDLREKRAERFEDHARAMIPRAPVLAKEADRLSQLIEQALSEIRKELGSPNALPDTIEPLLSVPRILHGISIELVSAETEEPRIKELAILSQALIGTVQELNTRLQRAQSLGQERTKKPPFYQTNIMSGFIPAALVGLITTAGTQFAGPAGDTVMIETLNYTTEGICIETEGPVETSPSAPPKPVPAPSTADGIPEEDRRKV</sequence>
<proteinExistence type="predicted"/>
<dbReference type="Proteomes" id="UP000199630">
    <property type="component" value="Unassembled WGS sequence"/>
</dbReference>
<dbReference type="STRING" id="588602.SAMN04487991_3619"/>
<organism evidence="2 3">
    <name type="scientific">Celeribacter neptunius</name>
    <dbReference type="NCBI Taxonomy" id="588602"/>
    <lineage>
        <taxon>Bacteria</taxon>
        <taxon>Pseudomonadati</taxon>
        <taxon>Pseudomonadota</taxon>
        <taxon>Alphaproteobacteria</taxon>
        <taxon>Rhodobacterales</taxon>
        <taxon>Roseobacteraceae</taxon>
        <taxon>Celeribacter</taxon>
    </lineage>
</organism>
<evidence type="ECO:0000313" key="3">
    <source>
        <dbReference type="Proteomes" id="UP000199630"/>
    </source>
</evidence>
<evidence type="ECO:0000256" key="1">
    <source>
        <dbReference type="SAM" id="MobiDB-lite"/>
    </source>
</evidence>
<dbReference type="AlphaFoldDB" id="A0A1I3W8R6"/>
<feature type="region of interest" description="Disordered" evidence="1">
    <location>
        <begin position="218"/>
        <end position="250"/>
    </location>
</feature>
<gene>
    <name evidence="2" type="ORF">SAMN04487991_3619</name>
</gene>
<accession>A0A1I3W8R6</accession>
<name>A0A1I3W8R6_9RHOB</name>
<keyword evidence="3" id="KW-1185">Reference proteome</keyword>
<protein>
    <submittedName>
        <fullName evidence="2">Uncharacterized protein</fullName>
    </submittedName>
</protein>
<reference evidence="3" key="1">
    <citation type="submission" date="2016-10" db="EMBL/GenBank/DDBJ databases">
        <authorList>
            <person name="Varghese N."/>
            <person name="Submissions S."/>
        </authorList>
    </citation>
    <scope>NUCLEOTIDE SEQUENCE [LARGE SCALE GENOMIC DNA]</scope>
    <source>
        <strain evidence="3">DSM 26471</strain>
    </source>
</reference>